<feature type="binding site" evidence="13">
    <location>
        <position position="259"/>
    </location>
    <ligand>
        <name>Mg(2+)</name>
        <dbReference type="ChEBI" id="CHEBI:18420"/>
    </ligand>
</feature>
<feature type="active site" description="Proton acceptor" evidence="11">
    <location>
        <position position="134"/>
    </location>
</feature>
<keyword evidence="9" id="KW-0828">Tyrosine catabolism</keyword>
<dbReference type="EC" id="3.7.1.2" evidence="4"/>
<gene>
    <name evidence="16" type="primary">fahA</name>
    <name evidence="16" type="ORF">DIR46_03285</name>
</gene>
<evidence type="ECO:0000256" key="9">
    <source>
        <dbReference type="ARBA" id="ARBA00022878"/>
    </source>
</evidence>
<proteinExistence type="predicted"/>
<dbReference type="SUPFAM" id="SSF63433">
    <property type="entry name" value="Fumarylacetoacetate hydrolase, FAH, N-terminal domain"/>
    <property type="match status" value="1"/>
</dbReference>
<feature type="domain" description="Fumarylacetoacetase-like C-terminal" evidence="14">
    <location>
        <begin position="152"/>
        <end position="424"/>
    </location>
</feature>
<comment type="cofactor">
    <cofactor evidence="2 13">
        <name>Mg(2+)</name>
        <dbReference type="ChEBI" id="CHEBI:18420"/>
    </cofactor>
</comment>
<evidence type="ECO:0000256" key="13">
    <source>
        <dbReference type="PIRSR" id="PIRSR605959-3"/>
    </source>
</evidence>
<dbReference type="Pfam" id="PF01557">
    <property type="entry name" value="FAA_hydrolase"/>
    <property type="match status" value="1"/>
</dbReference>
<feature type="binding site" evidence="12">
    <location>
        <position position="246"/>
    </location>
    <ligand>
        <name>substrate</name>
    </ligand>
</feature>
<dbReference type="InterPro" id="IPR036663">
    <property type="entry name" value="Fumarylacetoacetase_C_sf"/>
</dbReference>
<dbReference type="RefSeq" id="WP_109343968.1">
    <property type="nucleotide sequence ID" value="NZ_CP029343.1"/>
</dbReference>
<feature type="binding site" evidence="13">
    <location>
        <position position="127"/>
    </location>
    <ligand>
        <name>Ca(2+)</name>
        <dbReference type="ChEBI" id="CHEBI:29108"/>
    </ligand>
</feature>
<dbReference type="Pfam" id="PF09298">
    <property type="entry name" value="FAA_hydrolase_N"/>
    <property type="match status" value="1"/>
</dbReference>
<dbReference type="InterPro" id="IPR015377">
    <property type="entry name" value="Fumarylacetoacetase_N"/>
</dbReference>
<feature type="binding site" evidence="12">
    <location>
        <position position="129"/>
    </location>
    <ligand>
        <name>substrate</name>
    </ligand>
</feature>
<dbReference type="EMBL" id="CP029343">
    <property type="protein sequence ID" value="AWL03565.1"/>
    <property type="molecule type" value="Genomic_DNA"/>
</dbReference>
<keyword evidence="6" id="KW-0378">Hydrolase</keyword>
<dbReference type="GO" id="GO:0006559">
    <property type="term" value="P:L-phenylalanine catabolic process"/>
    <property type="evidence" value="ECO:0007669"/>
    <property type="project" value="UniProtKB-UniPathway"/>
</dbReference>
<organism evidence="16 17">
    <name type="scientific">Massilia oculi</name>
    <dbReference type="NCBI Taxonomy" id="945844"/>
    <lineage>
        <taxon>Bacteria</taxon>
        <taxon>Pseudomonadati</taxon>
        <taxon>Pseudomonadota</taxon>
        <taxon>Betaproteobacteria</taxon>
        <taxon>Burkholderiales</taxon>
        <taxon>Oxalobacteraceae</taxon>
        <taxon>Telluria group</taxon>
        <taxon>Massilia</taxon>
    </lineage>
</organism>
<evidence type="ECO:0000256" key="11">
    <source>
        <dbReference type="PIRSR" id="PIRSR605959-1"/>
    </source>
</evidence>
<dbReference type="InterPro" id="IPR005959">
    <property type="entry name" value="Fumarylacetoacetase"/>
</dbReference>
<dbReference type="KEGG" id="mtim:DIR46_03285"/>
<accession>A0A2S2DDY8</accession>
<feature type="binding site" evidence="13">
    <location>
        <position position="203"/>
    </location>
    <ligand>
        <name>Ca(2+)</name>
        <dbReference type="ChEBI" id="CHEBI:29108"/>
    </ligand>
</feature>
<reference evidence="16 17" key="1">
    <citation type="submission" date="2018-05" db="EMBL/GenBank/DDBJ databases">
        <title>Complete genome sequence of Massilia oculi sp. nov. CCUG 43427T (=DSM 26321T), the type strain of M. oculi, and comparison with genome sequences of other Massilia strains.</title>
        <authorList>
            <person name="Zhu B."/>
        </authorList>
    </citation>
    <scope>NUCLEOTIDE SEQUENCE [LARGE SCALE GENOMIC DNA]</scope>
    <source>
        <strain evidence="16 17">CCUG 43427</strain>
    </source>
</reference>
<dbReference type="GO" id="GO:0006572">
    <property type="term" value="P:L-tyrosine catabolic process"/>
    <property type="evidence" value="ECO:0007669"/>
    <property type="project" value="UniProtKB-KW"/>
</dbReference>
<sequence length="437" mass="46681">MDKPQLDRTLDPALRSWVASANAPDTDFPIQNLPFGRFRRKGELAWRIGVAIGDQVLDLERAGLVADADMNRLMGQGRTAREALRLAISRGLAEGSAKREAWLARAALVAQAEVELGLPCTIGDYTDFYTGIHHATTVGRMVFPDSPLGANYKWAPLAYHGRASSIGVSGQRFHRPHGQALAPGAAAIEPVLGPSSCVDFELELGAFIGKPNAPGTPIAIGAAEEHLFGFTLLNDWSARDIQAWEYHPLGPFLSKSFATTISPWIVTPEALSPFRAPSSRPGGDPAPLAYLDSARNRELGAIDITLEAWIQSAAMARAGLPPERLMRSNYRDAYWTAAQMIAHHAVGGCNLRSGDLLGTGTLSGPQPEQGGSLLELGAAGRRSVALSNGETRRWLADGDTVILRGFCERPGYRRIGFGECAGTVLAALPMARACAAG</sequence>
<dbReference type="InterPro" id="IPR011234">
    <property type="entry name" value="Fumarylacetoacetase-like_C"/>
</dbReference>
<feature type="binding site" evidence="12">
    <location>
        <position position="242"/>
    </location>
    <ligand>
        <name>substrate</name>
    </ligand>
</feature>
<evidence type="ECO:0000256" key="7">
    <source>
        <dbReference type="ARBA" id="ARBA00022837"/>
    </source>
</evidence>
<evidence type="ECO:0000256" key="2">
    <source>
        <dbReference type="ARBA" id="ARBA00001946"/>
    </source>
</evidence>
<feature type="binding site" evidence="12">
    <location>
        <position position="361"/>
    </location>
    <ligand>
        <name>substrate</name>
    </ligand>
</feature>
<keyword evidence="17" id="KW-1185">Reference proteome</keyword>
<evidence type="ECO:0000256" key="4">
    <source>
        <dbReference type="ARBA" id="ARBA00012094"/>
    </source>
</evidence>
<feature type="domain" description="Fumarylacetoacetase N-terminal" evidence="15">
    <location>
        <begin position="31"/>
        <end position="119"/>
    </location>
</feature>
<dbReference type="GO" id="GO:0046872">
    <property type="term" value="F:metal ion binding"/>
    <property type="evidence" value="ECO:0007669"/>
    <property type="project" value="UniProtKB-KW"/>
</dbReference>
<feature type="binding site" evidence="13">
    <location>
        <position position="201"/>
    </location>
    <ligand>
        <name>Ca(2+)</name>
        <dbReference type="ChEBI" id="CHEBI:29108"/>
    </ligand>
</feature>
<feature type="binding site" evidence="13">
    <location>
        <position position="255"/>
    </location>
    <ligand>
        <name>Mg(2+)</name>
        <dbReference type="ChEBI" id="CHEBI:18420"/>
    </ligand>
</feature>
<protein>
    <recommendedName>
        <fullName evidence="4">fumarylacetoacetase</fullName>
        <ecNumber evidence="4">3.7.1.2</ecNumber>
    </recommendedName>
</protein>
<evidence type="ECO:0000313" key="17">
    <source>
        <dbReference type="Proteomes" id="UP000245820"/>
    </source>
</evidence>
<comment type="cofactor">
    <cofactor evidence="1 13">
        <name>Ca(2+)</name>
        <dbReference type="ChEBI" id="CHEBI:29108"/>
    </cofactor>
</comment>
<evidence type="ECO:0000256" key="3">
    <source>
        <dbReference type="ARBA" id="ARBA00004782"/>
    </source>
</evidence>
<name>A0A2S2DDY8_9BURK</name>
<dbReference type="Gene3D" id="2.30.30.230">
    <property type="entry name" value="Fumarylacetoacetase, N-terminal domain"/>
    <property type="match status" value="1"/>
</dbReference>
<dbReference type="SUPFAM" id="SSF56529">
    <property type="entry name" value="FAH"/>
    <property type="match status" value="1"/>
</dbReference>
<dbReference type="PANTHER" id="PTHR43069:SF2">
    <property type="entry name" value="FUMARYLACETOACETASE"/>
    <property type="match status" value="1"/>
</dbReference>
<evidence type="ECO:0000256" key="8">
    <source>
        <dbReference type="ARBA" id="ARBA00022842"/>
    </source>
</evidence>
<keyword evidence="10" id="KW-0585">Phenylalanine catabolism</keyword>
<feature type="binding site" evidence="13">
    <location>
        <position position="235"/>
    </location>
    <ligand>
        <name>Mg(2+)</name>
        <dbReference type="ChEBI" id="CHEBI:18420"/>
    </ligand>
</feature>
<keyword evidence="7 13" id="KW-0106">Calcium</keyword>
<evidence type="ECO:0000256" key="5">
    <source>
        <dbReference type="ARBA" id="ARBA00022723"/>
    </source>
</evidence>
<evidence type="ECO:0000259" key="14">
    <source>
        <dbReference type="Pfam" id="PF01557"/>
    </source>
</evidence>
<evidence type="ECO:0000259" key="15">
    <source>
        <dbReference type="Pfam" id="PF09298"/>
    </source>
</evidence>
<evidence type="ECO:0000256" key="6">
    <source>
        <dbReference type="ARBA" id="ARBA00022801"/>
    </source>
</evidence>
<evidence type="ECO:0000313" key="16">
    <source>
        <dbReference type="EMBL" id="AWL03565.1"/>
    </source>
</evidence>
<evidence type="ECO:0000256" key="1">
    <source>
        <dbReference type="ARBA" id="ARBA00001913"/>
    </source>
</evidence>
<evidence type="ECO:0000256" key="12">
    <source>
        <dbReference type="PIRSR" id="PIRSR605959-2"/>
    </source>
</evidence>
<evidence type="ECO:0000256" key="10">
    <source>
        <dbReference type="ARBA" id="ARBA00023232"/>
    </source>
</evidence>
<dbReference type="OrthoDB" id="3766879at2"/>
<dbReference type="GO" id="GO:0004334">
    <property type="term" value="F:fumarylacetoacetase activity"/>
    <property type="evidence" value="ECO:0007669"/>
    <property type="project" value="UniProtKB-EC"/>
</dbReference>
<keyword evidence="8 13" id="KW-0460">Magnesium</keyword>
<dbReference type="NCBIfam" id="TIGR01266">
    <property type="entry name" value="fum_ac_acetase"/>
    <property type="match status" value="1"/>
</dbReference>
<dbReference type="AlphaFoldDB" id="A0A2S2DDY8"/>
<keyword evidence="5 13" id="KW-0479">Metal-binding</keyword>
<dbReference type="InterPro" id="IPR036462">
    <property type="entry name" value="Fumarylacetoacetase_N_sf"/>
</dbReference>
<comment type="pathway">
    <text evidence="3">Amino-acid degradation; L-phenylalanine degradation; acetoacetate and fumarate from L-phenylalanine: step 6/6.</text>
</comment>
<dbReference type="GO" id="GO:1902000">
    <property type="term" value="P:homogentisate catabolic process"/>
    <property type="evidence" value="ECO:0007669"/>
    <property type="project" value="TreeGrafter"/>
</dbReference>
<dbReference type="PANTHER" id="PTHR43069">
    <property type="entry name" value="FUMARYLACETOACETASE"/>
    <property type="match status" value="1"/>
</dbReference>
<dbReference type="Gene3D" id="3.90.850.10">
    <property type="entry name" value="Fumarylacetoacetase-like, C-terminal domain"/>
    <property type="match status" value="1"/>
</dbReference>
<feature type="binding site" evidence="13">
    <location>
        <position position="235"/>
    </location>
    <ligand>
        <name>Ca(2+)</name>
        <dbReference type="ChEBI" id="CHEBI:29108"/>
    </ligand>
</feature>
<dbReference type="Proteomes" id="UP000245820">
    <property type="component" value="Chromosome"/>
</dbReference>
<dbReference type="UniPathway" id="UPA00139">
    <property type="reaction ID" value="UER00341"/>
</dbReference>